<accession>A0ABT0DBS9</accession>
<name>A0ABT0DBS9_9HYPH</name>
<reference evidence="1 2" key="1">
    <citation type="submission" date="2022-04" db="EMBL/GenBank/DDBJ databases">
        <authorList>
            <person name="Grouzdev D.S."/>
            <person name="Pantiukh K.S."/>
            <person name="Krutkina M.S."/>
        </authorList>
    </citation>
    <scope>NUCLEOTIDE SEQUENCE [LARGE SCALE GENOMIC DNA]</scope>
    <source>
        <strain evidence="1 2">6x-1</strain>
    </source>
</reference>
<comment type="caution">
    <text evidence="1">The sequence shown here is derived from an EMBL/GenBank/DDBJ whole genome shotgun (WGS) entry which is preliminary data.</text>
</comment>
<evidence type="ECO:0000313" key="2">
    <source>
        <dbReference type="Proteomes" id="UP001203284"/>
    </source>
</evidence>
<keyword evidence="2" id="KW-1185">Reference proteome</keyword>
<proteinExistence type="predicted"/>
<evidence type="ECO:0008006" key="3">
    <source>
        <dbReference type="Google" id="ProtNLM"/>
    </source>
</evidence>
<gene>
    <name evidence="1" type="ORF">MWN34_10930</name>
</gene>
<protein>
    <recommendedName>
        <fullName evidence="3">Mobilization protein</fullName>
    </recommendedName>
</protein>
<sequence>MKKPIHLRGHAAAPISLRLTPEERHQLECDAAGRSLSAYIRSRLFGADTKAETTSQTSGRLGPAERQKLLAQILAKLGASKALPSLNELADAARIGVLPLTPDVLADIRGACLDIAEIRDGLLRGLGLRPADGGAR</sequence>
<dbReference type="RefSeq" id="WP_247029173.1">
    <property type="nucleotide sequence ID" value="NZ_JALKCH010000006.1"/>
</dbReference>
<dbReference type="Proteomes" id="UP001203284">
    <property type="component" value="Unassembled WGS sequence"/>
</dbReference>
<evidence type="ECO:0000313" key="1">
    <source>
        <dbReference type="EMBL" id="MCK0197427.1"/>
    </source>
</evidence>
<dbReference type="EMBL" id="JALKCH010000006">
    <property type="protein sequence ID" value="MCK0197427.1"/>
    <property type="molecule type" value="Genomic_DNA"/>
</dbReference>
<organism evidence="1 2">
    <name type="scientific">Ancylobacter crimeensis</name>
    <dbReference type="NCBI Taxonomy" id="2579147"/>
    <lineage>
        <taxon>Bacteria</taxon>
        <taxon>Pseudomonadati</taxon>
        <taxon>Pseudomonadota</taxon>
        <taxon>Alphaproteobacteria</taxon>
        <taxon>Hyphomicrobiales</taxon>
        <taxon>Xanthobacteraceae</taxon>
        <taxon>Ancylobacter</taxon>
    </lineage>
</organism>